<accession>A0A6A5PCL0</accession>
<dbReference type="Gene3D" id="1.20.140.40">
    <property type="entry name" value="Invertase/pectin methylesterase inhibitor family protein"/>
    <property type="match status" value="1"/>
</dbReference>
<evidence type="ECO:0000313" key="2">
    <source>
        <dbReference type="Proteomes" id="UP000447434"/>
    </source>
</evidence>
<gene>
    <name evidence="1" type="ORF">Lalb_Chr15g0088411</name>
</gene>
<dbReference type="InterPro" id="IPR035513">
    <property type="entry name" value="Invertase/methylesterase_inhib"/>
</dbReference>
<dbReference type="AlphaFoldDB" id="A0A6A5PCL0"/>
<evidence type="ECO:0000313" key="1">
    <source>
        <dbReference type="EMBL" id="KAE9599143.1"/>
    </source>
</evidence>
<comment type="caution">
    <text evidence="1">The sequence shown here is derived from an EMBL/GenBank/DDBJ whole genome shotgun (WGS) entry which is preliminary data.</text>
</comment>
<keyword evidence="2" id="KW-1185">Reference proteome</keyword>
<protein>
    <submittedName>
        <fullName evidence="1">Putative pectinesterase inhibitor domain-containing protein</fullName>
    </submittedName>
</protein>
<reference evidence="2" key="1">
    <citation type="journal article" date="2020" name="Nat. Commun.">
        <title>Genome sequence of the cluster root forming white lupin.</title>
        <authorList>
            <person name="Hufnagel B."/>
            <person name="Marques A."/>
            <person name="Soriano A."/>
            <person name="Marques L."/>
            <person name="Divol F."/>
            <person name="Doumas P."/>
            <person name="Sallet E."/>
            <person name="Mancinotti D."/>
            <person name="Carrere S."/>
            <person name="Marande W."/>
            <person name="Arribat S."/>
            <person name="Keller J."/>
            <person name="Huneau C."/>
            <person name="Blein T."/>
            <person name="Aime D."/>
            <person name="Laguerre M."/>
            <person name="Taylor J."/>
            <person name="Schubert V."/>
            <person name="Nelson M."/>
            <person name="Geu-Flores F."/>
            <person name="Crespi M."/>
            <person name="Gallardo-Guerrero K."/>
            <person name="Delaux P.-M."/>
            <person name="Salse J."/>
            <person name="Berges H."/>
            <person name="Guyot R."/>
            <person name="Gouzy J."/>
            <person name="Peret B."/>
        </authorList>
    </citation>
    <scope>NUCLEOTIDE SEQUENCE [LARGE SCALE GENOMIC DNA]</scope>
    <source>
        <strain evidence="2">cv. Amiga</strain>
    </source>
</reference>
<dbReference type="OrthoDB" id="1899876at2759"/>
<dbReference type="SUPFAM" id="SSF101148">
    <property type="entry name" value="Plant invertase/pectin methylesterase inhibitor"/>
    <property type="match status" value="1"/>
</dbReference>
<sequence length="82" mass="9086">MHLQKCVSDYKKAVSAIEMAYNDLNSETFFELADLAGDACHAAEDCQANMKGTHHSLLHFMNDALKVLCEICLVISKFFTGS</sequence>
<proteinExistence type="predicted"/>
<name>A0A6A5PCL0_LUPAL</name>
<dbReference type="Proteomes" id="UP000447434">
    <property type="component" value="Chromosome 15"/>
</dbReference>
<organism evidence="1 2">
    <name type="scientific">Lupinus albus</name>
    <name type="common">White lupine</name>
    <name type="synonym">Lupinus termis</name>
    <dbReference type="NCBI Taxonomy" id="3870"/>
    <lineage>
        <taxon>Eukaryota</taxon>
        <taxon>Viridiplantae</taxon>
        <taxon>Streptophyta</taxon>
        <taxon>Embryophyta</taxon>
        <taxon>Tracheophyta</taxon>
        <taxon>Spermatophyta</taxon>
        <taxon>Magnoliopsida</taxon>
        <taxon>eudicotyledons</taxon>
        <taxon>Gunneridae</taxon>
        <taxon>Pentapetalae</taxon>
        <taxon>rosids</taxon>
        <taxon>fabids</taxon>
        <taxon>Fabales</taxon>
        <taxon>Fabaceae</taxon>
        <taxon>Papilionoideae</taxon>
        <taxon>50 kb inversion clade</taxon>
        <taxon>genistoids sensu lato</taxon>
        <taxon>core genistoids</taxon>
        <taxon>Genisteae</taxon>
        <taxon>Lupinus</taxon>
    </lineage>
</organism>
<dbReference type="CDD" id="cd14859">
    <property type="entry name" value="PMEI_like"/>
    <property type="match status" value="1"/>
</dbReference>
<dbReference type="EMBL" id="WOCE01000015">
    <property type="protein sequence ID" value="KAE9599143.1"/>
    <property type="molecule type" value="Genomic_DNA"/>
</dbReference>